<reference evidence="1 2" key="1">
    <citation type="submission" date="2022-04" db="EMBL/GenBank/DDBJ databases">
        <title>Proposal of a three novel species of Scandinavium, Scandinavium hiltneri, Scandinavium manionii, Scandinavium tedordense.</title>
        <authorList>
            <person name="Maddock D.W."/>
            <person name="Brady C.L."/>
            <person name="Denman S."/>
            <person name="Arnold D."/>
        </authorList>
    </citation>
    <scope>NUCLEOTIDE SEQUENCE [LARGE SCALE GENOMIC DNA]</scope>
    <source>
        <strain evidence="1 2">H11S7</strain>
    </source>
</reference>
<dbReference type="Proteomes" id="UP001205357">
    <property type="component" value="Unassembled WGS sequence"/>
</dbReference>
<gene>
    <name evidence="1" type="ORF">MUU47_03265</name>
</gene>
<name>A0ABT2DX10_9ENTR</name>
<sequence length="16" mass="1851">MSHIILAMFSTTQENK</sequence>
<evidence type="ECO:0000313" key="2">
    <source>
        <dbReference type="Proteomes" id="UP001205357"/>
    </source>
</evidence>
<keyword evidence="2" id="KW-1185">Reference proteome</keyword>
<dbReference type="RefSeq" id="WP_217448718.1">
    <property type="nucleotide sequence ID" value="NZ_JALIGE010000068.1"/>
</dbReference>
<evidence type="ECO:0000313" key="1">
    <source>
        <dbReference type="EMBL" id="MCS2160159.1"/>
    </source>
</evidence>
<proteinExistence type="predicted"/>
<accession>A0ABT2DX10</accession>
<protein>
    <submittedName>
        <fullName evidence="1">Uncharacterized protein</fullName>
    </submittedName>
</protein>
<dbReference type="EMBL" id="JALIGE010000068">
    <property type="protein sequence ID" value="MCS2160159.1"/>
    <property type="molecule type" value="Genomic_DNA"/>
</dbReference>
<organism evidence="1 2">
    <name type="scientific">Scandinavium hiltneri</name>
    <dbReference type="NCBI Taxonomy" id="2926519"/>
    <lineage>
        <taxon>Bacteria</taxon>
        <taxon>Pseudomonadati</taxon>
        <taxon>Pseudomonadota</taxon>
        <taxon>Gammaproteobacteria</taxon>
        <taxon>Enterobacterales</taxon>
        <taxon>Enterobacteriaceae</taxon>
        <taxon>Scandinavium</taxon>
    </lineage>
</organism>
<comment type="caution">
    <text evidence="1">The sequence shown here is derived from an EMBL/GenBank/DDBJ whole genome shotgun (WGS) entry which is preliminary data.</text>
</comment>